<feature type="transmembrane region" description="Helical" evidence="16">
    <location>
        <begin position="383"/>
        <end position="412"/>
    </location>
</feature>
<feature type="transmembrane region" description="Helical" evidence="16">
    <location>
        <begin position="433"/>
        <end position="452"/>
    </location>
</feature>
<dbReference type="PRINTS" id="PR01437">
    <property type="entry name" value="NUOXDRDTASE4"/>
</dbReference>
<evidence type="ECO:0000256" key="1">
    <source>
        <dbReference type="ARBA" id="ARBA00004225"/>
    </source>
</evidence>
<keyword evidence="9 16" id="KW-0249">Electron transport</keyword>
<keyword evidence="12 16" id="KW-0830">Ubiquinone</keyword>
<evidence type="ECO:0000256" key="16">
    <source>
        <dbReference type="RuleBase" id="RU003297"/>
    </source>
</evidence>
<feature type="transmembrane region" description="Helical" evidence="16">
    <location>
        <begin position="283"/>
        <end position="303"/>
    </location>
</feature>
<feature type="domain" description="NADH:ubiquinone oxidoreductase chain 4 N-terminal" evidence="18">
    <location>
        <begin position="1"/>
        <end position="110"/>
    </location>
</feature>
<evidence type="ECO:0000256" key="7">
    <source>
        <dbReference type="ARBA" id="ARBA00022692"/>
    </source>
</evidence>
<evidence type="ECO:0000256" key="11">
    <source>
        <dbReference type="ARBA" id="ARBA00023027"/>
    </source>
</evidence>
<proteinExistence type="inferred from homology"/>
<dbReference type="GO" id="GO:0042773">
    <property type="term" value="P:ATP synthesis coupled electron transport"/>
    <property type="evidence" value="ECO:0007669"/>
    <property type="project" value="InterPro"/>
</dbReference>
<keyword evidence="13 16" id="KW-0496">Mitochondrion</keyword>
<feature type="transmembrane region" description="Helical" evidence="16">
    <location>
        <begin position="63"/>
        <end position="82"/>
    </location>
</feature>
<feature type="transmembrane region" description="Helical" evidence="16">
    <location>
        <begin position="94"/>
        <end position="111"/>
    </location>
</feature>
<comment type="catalytic activity">
    <reaction evidence="15 16">
        <text>a ubiquinone + NADH + 5 H(+)(in) = a ubiquinol + NAD(+) + 4 H(+)(out)</text>
        <dbReference type="Rhea" id="RHEA:29091"/>
        <dbReference type="Rhea" id="RHEA-COMP:9565"/>
        <dbReference type="Rhea" id="RHEA-COMP:9566"/>
        <dbReference type="ChEBI" id="CHEBI:15378"/>
        <dbReference type="ChEBI" id="CHEBI:16389"/>
        <dbReference type="ChEBI" id="CHEBI:17976"/>
        <dbReference type="ChEBI" id="CHEBI:57540"/>
        <dbReference type="ChEBI" id="CHEBI:57945"/>
        <dbReference type="EC" id="7.1.1.2"/>
    </reaction>
</comment>
<reference evidence="19" key="1">
    <citation type="journal article" date="2018" name="Mol. Phylogenet. Evol.">
        <title>Conservation of mitochondrial genome arrangements in brittle stars (Echinodermata, Ophiuroidea).</title>
        <authorList>
            <person name="Galaska M.P."/>
            <person name="Li Y."/>
            <person name="Kocot K.M."/>
            <person name="Mahon A.R."/>
            <person name="Halanych K.M."/>
        </authorList>
    </citation>
    <scope>NUCLEOTIDE SEQUENCE</scope>
    <source>
        <strain evidence="19">Op362.1C.08</strain>
    </source>
</reference>
<dbReference type="NCBIfam" id="TIGR01972">
    <property type="entry name" value="NDH_I_M"/>
    <property type="match status" value="1"/>
</dbReference>
<keyword evidence="8" id="KW-1278">Translocase</keyword>
<comment type="function">
    <text evidence="16">Core subunit of the mitochondrial membrane respiratory chain NADH dehydrogenase (Complex I) which catalyzes electron transfer from NADH through the respiratory chain, using ubiquinone as an electron acceptor. Essential for the catalytic activity and assembly of complex I.</text>
</comment>
<name>A0A3G2WI78_9ECHI</name>
<keyword evidence="5 16" id="KW-0813">Transport</keyword>
<dbReference type="InterPro" id="IPR001750">
    <property type="entry name" value="ND/Mrp_TM"/>
</dbReference>
<dbReference type="InterPro" id="IPR000260">
    <property type="entry name" value="NADH4_N"/>
</dbReference>
<dbReference type="PANTHER" id="PTHR43507:SF20">
    <property type="entry name" value="NADH-UBIQUINONE OXIDOREDUCTASE CHAIN 4"/>
    <property type="match status" value="1"/>
</dbReference>
<dbReference type="PANTHER" id="PTHR43507">
    <property type="entry name" value="NADH-UBIQUINONE OXIDOREDUCTASE CHAIN 4"/>
    <property type="match status" value="1"/>
</dbReference>
<dbReference type="GO" id="GO:0048039">
    <property type="term" value="F:ubiquinone binding"/>
    <property type="evidence" value="ECO:0007669"/>
    <property type="project" value="TreeGrafter"/>
</dbReference>
<dbReference type="InterPro" id="IPR003918">
    <property type="entry name" value="NADH_UbQ_OxRdtase"/>
</dbReference>
<evidence type="ECO:0000256" key="6">
    <source>
        <dbReference type="ARBA" id="ARBA00022660"/>
    </source>
</evidence>
<evidence type="ECO:0000256" key="12">
    <source>
        <dbReference type="ARBA" id="ARBA00023075"/>
    </source>
</evidence>
<evidence type="ECO:0000256" key="8">
    <source>
        <dbReference type="ARBA" id="ARBA00022967"/>
    </source>
</evidence>
<protein>
    <recommendedName>
        <fullName evidence="4 16">NADH-ubiquinone oxidoreductase chain 4</fullName>
        <ecNumber evidence="3 16">7.1.1.2</ecNumber>
    </recommendedName>
</protein>
<evidence type="ECO:0000313" key="19">
    <source>
        <dbReference type="EMBL" id="AYO99656.1"/>
    </source>
</evidence>
<evidence type="ECO:0000256" key="14">
    <source>
        <dbReference type="ARBA" id="ARBA00023136"/>
    </source>
</evidence>
<dbReference type="AlphaFoldDB" id="A0A3G2WI78"/>
<evidence type="ECO:0000259" key="18">
    <source>
        <dbReference type="Pfam" id="PF01059"/>
    </source>
</evidence>
<evidence type="ECO:0000256" key="15">
    <source>
        <dbReference type="ARBA" id="ARBA00049551"/>
    </source>
</evidence>
<keyword evidence="7 16" id="KW-0812">Transmembrane</keyword>
<feature type="transmembrane region" description="Helical" evidence="16">
    <location>
        <begin position="344"/>
        <end position="363"/>
    </location>
</feature>
<comment type="subcellular location">
    <subcellularLocation>
        <location evidence="1 16">Mitochondrion membrane</location>
        <topology evidence="1 16">Multi-pass membrane protein</topology>
    </subcellularLocation>
</comment>
<feature type="transmembrane region" description="Helical" evidence="16">
    <location>
        <begin position="225"/>
        <end position="249"/>
    </location>
</feature>
<keyword evidence="6 16" id="KW-0679">Respiratory chain</keyword>
<keyword evidence="14 16" id="KW-0472">Membrane</keyword>
<feature type="transmembrane region" description="Helical" evidence="16">
    <location>
        <begin position="190"/>
        <end position="213"/>
    </location>
</feature>
<dbReference type="GO" id="GO:0003954">
    <property type="term" value="F:NADH dehydrogenase activity"/>
    <property type="evidence" value="ECO:0007669"/>
    <property type="project" value="TreeGrafter"/>
</dbReference>
<feature type="transmembrane region" description="Helical" evidence="16">
    <location>
        <begin position="309"/>
        <end position="332"/>
    </location>
</feature>
<feature type="transmembrane region" description="Helical" evidence="16">
    <location>
        <begin position="117"/>
        <end position="134"/>
    </location>
</feature>
<evidence type="ECO:0000259" key="17">
    <source>
        <dbReference type="Pfam" id="PF00361"/>
    </source>
</evidence>
<feature type="transmembrane region" description="Helical" evidence="16">
    <location>
        <begin position="23"/>
        <end position="43"/>
    </location>
</feature>
<dbReference type="InterPro" id="IPR010227">
    <property type="entry name" value="NADH_Q_OxRdtase_chainM/4"/>
</dbReference>
<evidence type="ECO:0000256" key="3">
    <source>
        <dbReference type="ARBA" id="ARBA00012944"/>
    </source>
</evidence>
<dbReference type="Pfam" id="PF00361">
    <property type="entry name" value="Proton_antipo_M"/>
    <property type="match status" value="1"/>
</dbReference>
<accession>A0A3G2WI78</accession>
<evidence type="ECO:0000256" key="9">
    <source>
        <dbReference type="ARBA" id="ARBA00022982"/>
    </source>
</evidence>
<keyword evidence="11 16" id="KW-0520">NAD</keyword>
<geneLocation type="mitochondrion" evidence="19"/>
<sequence>MITLILSTTGAIISTWAAPKNKIWNISIAQVSIIFFISCFLYSGTNNIYWNYLSSILATDSLSTPLIVLSCWLMVVTLLASINSVSNSSALNQRMFITFNLVILIALIITFSSTNLIMFFIAFEATLIPTLLLISRWGMQKERIEASYYFVFYTLISSLPLLIGLIVIYLNDHNTNIVLIFWNPSLLVSPTLTLFCIVAFLVKVPIFSFHLWLPKAHVEAPVAGSMILAAILLKMGGYGFIRLYSFFWAPLTNNITPFLVFFCCWGGVLTSLICITQTDLKSLIAYSSVSHMSFMIAGVATGTEWGLKASIIIMIAHGIVSSALFALANLFYERSGTRTLLINRSLKATIGLLPLFWLIFVVANLGLPPLPNAVGELLAFSSIFNWSIISYFPISLGVVLTSIFSLSVYQFLNSGWAHKWNVINSNINERENLMITLHFIPLIGLIFAPNFIS</sequence>
<feature type="transmembrane region" description="Helical" evidence="16">
    <location>
        <begin position="255"/>
        <end position="276"/>
    </location>
</feature>
<evidence type="ECO:0000256" key="10">
    <source>
        <dbReference type="ARBA" id="ARBA00022989"/>
    </source>
</evidence>
<dbReference type="GO" id="GO:0008137">
    <property type="term" value="F:NADH dehydrogenase (ubiquinone) activity"/>
    <property type="evidence" value="ECO:0007669"/>
    <property type="project" value="UniProtKB-UniRule"/>
</dbReference>
<keyword evidence="10 16" id="KW-1133">Transmembrane helix</keyword>
<evidence type="ECO:0000256" key="13">
    <source>
        <dbReference type="ARBA" id="ARBA00023128"/>
    </source>
</evidence>
<organism evidence="19">
    <name type="scientific">Ophionotus victoriae</name>
    <dbReference type="NCBI Taxonomy" id="667017"/>
    <lineage>
        <taxon>Eukaryota</taxon>
        <taxon>Metazoa</taxon>
        <taxon>Echinodermata</taxon>
        <taxon>Eleutherozoa</taxon>
        <taxon>Asterozoa</taxon>
        <taxon>Ophiuroidea</taxon>
        <taxon>Myophiuroidea</taxon>
        <taxon>Metophiurida</taxon>
        <taxon>Ophintegrida</taxon>
        <taxon>Amphilepidida</taxon>
        <taxon>Ophiurina</taxon>
        <taxon>Chilophiurina</taxon>
        <taxon>Ophiuridae</taxon>
        <taxon>Ophiurinae</taxon>
        <taxon>Ophionotus</taxon>
    </lineage>
</organism>
<feature type="transmembrane region" description="Helical" evidence="16">
    <location>
        <begin position="146"/>
        <end position="170"/>
    </location>
</feature>
<dbReference type="GO" id="GO:0031966">
    <property type="term" value="C:mitochondrial membrane"/>
    <property type="evidence" value="ECO:0007669"/>
    <property type="project" value="UniProtKB-SubCell"/>
</dbReference>
<dbReference type="GO" id="GO:0015990">
    <property type="term" value="P:electron transport coupled proton transport"/>
    <property type="evidence" value="ECO:0007669"/>
    <property type="project" value="TreeGrafter"/>
</dbReference>
<feature type="domain" description="NADH:quinone oxidoreductase/Mrp antiporter transmembrane" evidence="17">
    <location>
        <begin position="113"/>
        <end position="400"/>
    </location>
</feature>
<dbReference type="EC" id="7.1.1.2" evidence="3 16"/>
<dbReference type="EMBL" id="MH671881">
    <property type="protein sequence ID" value="AYO99656.1"/>
    <property type="molecule type" value="Genomic_DNA"/>
</dbReference>
<dbReference type="Pfam" id="PF01059">
    <property type="entry name" value="Oxidored_q5_N"/>
    <property type="match status" value="1"/>
</dbReference>
<gene>
    <name evidence="19" type="primary">nad4</name>
</gene>
<comment type="similarity">
    <text evidence="2 16">Belongs to the complex I subunit 4 family.</text>
</comment>
<evidence type="ECO:0000256" key="4">
    <source>
        <dbReference type="ARBA" id="ARBA00021006"/>
    </source>
</evidence>
<evidence type="ECO:0000256" key="2">
    <source>
        <dbReference type="ARBA" id="ARBA00009025"/>
    </source>
</evidence>
<evidence type="ECO:0000256" key="5">
    <source>
        <dbReference type="ARBA" id="ARBA00022448"/>
    </source>
</evidence>